<keyword evidence="1" id="KW-0472">Membrane</keyword>
<evidence type="ECO:0000313" key="3">
    <source>
        <dbReference type="Proteomes" id="UP001548590"/>
    </source>
</evidence>
<gene>
    <name evidence="2" type="ORF">ABVT11_01565</name>
</gene>
<accession>A0ABV2CKW4</accession>
<organism evidence="2 3">
    <name type="scientific">Uliginosibacterium paludis</name>
    <dbReference type="NCBI Taxonomy" id="1615952"/>
    <lineage>
        <taxon>Bacteria</taxon>
        <taxon>Pseudomonadati</taxon>
        <taxon>Pseudomonadota</taxon>
        <taxon>Betaproteobacteria</taxon>
        <taxon>Rhodocyclales</taxon>
        <taxon>Zoogloeaceae</taxon>
        <taxon>Uliginosibacterium</taxon>
    </lineage>
</organism>
<name>A0ABV2CKW4_9RHOO</name>
<protein>
    <recommendedName>
        <fullName evidence="4">PH domain-containing protein</fullName>
    </recommendedName>
</protein>
<keyword evidence="1" id="KW-0812">Transmembrane</keyword>
<keyword evidence="3" id="KW-1185">Reference proteome</keyword>
<reference evidence="2 3" key="1">
    <citation type="submission" date="2024-07" db="EMBL/GenBank/DDBJ databases">
        <title>Uliginosibacterium paludis KCTC:42655.</title>
        <authorList>
            <person name="Kim M.K."/>
        </authorList>
    </citation>
    <scope>NUCLEOTIDE SEQUENCE [LARGE SCALE GENOMIC DNA]</scope>
    <source>
        <strain evidence="2 3">KCTC 42655</strain>
    </source>
</reference>
<dbReference type="EMBL" id="JBEWLZ010000001">
    <property type="protein sequence ID" value="MET1488498.1"/>
    <property type="molecule type" value="Genomic_DNA"/>
</dbReference>
<evidence type="ECO:0000313" key="2">
    <source>
        <dbReference type="EMBL" id="MET1488498.1"/>
    </source>
</evidence>
<dbReference type="RefSeq" id="WP_345926668.1">
    <property type="nucleotide sequence ID" value="NZ_JBDIVF010000003.1"/>
</dbReference>
<keyword evidence="1" id="KW-1133">Transmembrane helix</keyword>
<evidence type="ECO:0008006" key="4">
    <source>
        <dbReference type="Google" id="ProtNLM"/>
    </source>
</evidence>
<feature type="transmembrane region" description="Helical" evidence="1">
    <location>
        <begin position="53"/>
        <end position="76"/>
    </location>
</feature>
<dbReference type="Proteomes" id="UP001548590">
    <property type="component" value="Unassembled WGS sequence"/>
</dbReference>
<feature type="transmembrane region" description="Helical" evidence="1">
    <location>
        <begin position="29"/>
        <end position="47"/>
    </location>
</feature>
<comment type="caution">
    <text evidence="2">The sequence shown here is derived from an EMBL/GenBank/DDBJ whole genome shotgun (WGS) entry which is preliminary data.</text>
</comment>
<sequence length="168" mass="18497">MSKPGRRAHRQNRIRSDFETYLNRQPARALAVILGIPMLVCLLAAMSRSAHGLSLWLLSTGFLLVFMLFSSLTITVGRQALAWHFGPGLIRKEVPLSGIAAARIVRTRLLDGIGIHYTRNGWLYSVSGRDAVVVTMKDGKQFALGTNDPVGLWEAIEKRLPPSSSTEA</sequence>
<proteinExistence type="predicted"/>
<evidence type="ECO:0000256" key="1">
    <source>
        <dbReference type="SAM" id="Phobius"/>
    </source>
</evidence>